<dbReference type="EMBL" id="CP046415">
    <property type="protein sequence ID" value="QGT79344.1"/>
    <property type="molecule type" value="Genomic_DNA"/>
</dbReference>
<keyword evidence="9" id="KW-0812">Transmembrane</keyword>
<dbReference type="PANTHER" id="PTHR21666:SF288">
    <property type="entry name" value="CELL DIVISION PROTEIN YTFB"/>
    <property type="match status" value="1"/>
</dbReference>
<sequence length="552" mass="60761">MAAERRLCYRFYTIFFCQVYTSMQQRPLFKQKRRPTRLIRRTLLVGLGVFALGAVVWQLLPGQASKDRNAGDSATTQSDEIPLTLEAIDTPESTSKSTPVDTKPRTAGSTTDRPQAFARSVSLDSRPNFHIPGQKESLQAIETPESNRAAVGDRDEPPATDTEEQAATTSLEETTITVDSGDTLSTIFEKAGLGYSDVLKVLDLGDEARRLERIRPGDKLVLITDDAEQFAGLKYDLSSESELSIFRRDGDQLVAEITDLPSETRLVSAGGTIKGSLYQSAIATGVPPAQIMQLAEVFGWKVDFLRDVRDGDQFRLIYEVRERDGERLGTGHIVAAEFTNRGEKVQAVRYTSPDGTTGYYEPDGSSLERGFLRYPVEFSRISSNFNPKRLHPIHNTVRPHNGVDLAAPTGTPVKSAASGRVTFVGWKHGYGKVVQVRHDAKHETLYAHLSGFKGNLKRGASVDKGATIGFVGMTGAATGPHLHYEFKVHGKALDPLKVDLPEANPIASEHRKDFIARTRGSLEELARIEIDVDGEQPVHLAQNEATRDARDD</sequence>
<keyword evidence="5" id="KW-0378">Hydrolase</keyword>
<evidence type="ECO:0000256" key="6">
    <source>
        <dbReference type="ARBA" id="ARBA00022833"/>
    </source>
</evidence>
<evidence type="ECO:0000256" key="3">
    <source>
        <dbReference type="ARBA" id="ARBA00022670"/>
    </source>
</evidence>
<keyword evidence="12" id="KW-1185">Reference proteome</keyword>
<dbReference type="KEGG" id="ghl:GM160_10900"/>
<evidence type="ECO:0000256" key="9">
    <source>
        <dbReference type="SAM" id="Phobius"/>
    </source>
</evidence>
<dbReference type="Pfam" id="PF19425">
    <property type="entry name" value="Csd3_N2"/>
    <property type="match status" value="1"/>
</dbReference>
<dbReference type="GO" id="GO:0006508">
    <property type="term" value="P:proteolysis"/>
    <property type="evidence" value="ECO:0007669"/>
    <property type="project" value="UniProtKB-KW"/>
</dbReference>
<dbReference type="InterPro" id="IPR016047">
    <property type="entry name" value="M23ase_b-sheet_dom"/>
</dbReference>
<comment type="cofactor">
    <cofactor evidence="1">
        <name>Zn(2+)</name>
        <dbReference type="ChEBI" id="CHEBI:29105"/>
    </cofactor>
</comment>
<dbReference type="Pfam" id="PF01551">
    <property type="entry name" value="Peptidase_M23"/>
    <property type="match status" value="1"/>
</dbReference>
<evidence type="ECO:0000256" key="4">
    <source>
        <dbReference type="ARBA" id="ARBA00022723"/>
    </source>
</evidence>
<dbReference type="AlphaFoldDB" id="A0A6I6D770"/>
<dbReference type="Gene3D" id="3.10.450.350">
    <property type="match status" value="2"/>
</dbReference>
<dbReference type="SUPFAM" id="SSF51261">
    <property type="entry name" value="Duplicated hybrid motif"/>
    <property type="match status" value="1"/>
</dbReference>
<reference evidence="11 12" key="1">
    <citation type="submission" date="2019-11" db="EMBL/GenBank/DDBJ databases">
        <authorList>
            <person name="Zhang J."/>
            <person name="Sun C."/>
        </authorList>
    </citation>
    <scope>NUCLEOTIDE SEQUENCE [LARGE SCALE GENOMIC DNA]</scope>
    <source>
        <strain evidence="12">sp2</strain>
    </source>
</reference>
<feature type="transmembrane region" description="Helical" evidence="9">
    <location>
        <begin position="38"/>
        <end position="60"/>
    </location>
</feature>
<dbReference type="CDD" id="cd00118">
    <property type="entry name" value="LysM"/>
    <property type="match status" value="1"/>
</dbReference>
<evidence type="ECO:0000313" key="11">
    <source>
        <dbReference type="EMBL" id="QGT79344.1"/>
    </source>
</evidence>
<evidence type="ECO:0000259" key="10">
    <source>
        <dbReference type="PROSITE" id="PS51782"/>
    </source>
</evidence>
<protein>
    <submittedName>
        <fullName evidence="11">Peptidoglycan DD-metalloendopeptidase family protein</fullName>
    </submittedName>
</protein>
<feature type="region of interest" description="Disordered" evidence="8">
    <location>
        <begin position="65"/>
        <end position="171"/>
    </location>
</feature>
<feature type="compositionally biased region" description="Polar residues" evidence="8">
    <location>
        <begin position="91"/>
        <end position="100"/>
    </location>
</feature>
<keyword evidence="7" id="KW-0482">Metalloprotease</keyword>
<evidence type="ECO:0000313" key="12">
    <source>
        <dbReference type="Proteomes" id="UP000427716"/>
    </source>
</evidence>
<keyword evidence="9" id="KW-1133">Transmembrane helix</keyword>
<organism evidence="11 12">
    <name type="scientific">Guyparkeria halophila</name>
    <dbReference type="NCBI Taxonomy" id="47960"/>
    <lineage>
        <taxon>Bacteria</taxon>
        <taxon>Pseudomonadati</taxon>
        <taxon>Pseudomonadota</taxon>
        <taxon>Gammaproteobacteria</taxon>
        <taxon>Chromatiales</taxon>
        <taxon>Thioalkalibacteraceae</taxon>
        <taxon>Guyparkeria</taxon>
    </lineage>
</organism>
<dbReference type="Gene3D" id="2.70.70.10">
    <property type="entry name" value="Glucose Permease (Domain IIA)"/>
    <property type="match status" value="1"/>
</dbReference>
<evidence type="ECO:0000256" key="1">
    <source>
        <dbReference type="ARBA" id="ARBA00001947"/>
    </source>
</evidence>
<evidence type="ECO:0000256" key="2">
    <source>
        <dbReference type="ARBA" id="ARBA00004196"/>
    </source>
</evidence>
<name>A0A6I6D770_9GAMM</name>
<keyword evidence="9" id="KW-0472">Membrane</keyword>
<feature type="domain" description="LysM" evidence="10">
    <location>
        <begin position="174"/>
        <end position="222"/>
    </location>
</feature>
<keyword evidence="6" id="KW-0862">Zinc</keyword>
<keyword evidence="4" id="KW-0479">Metal-binding</keyword>
<dbReference type="PANTHER" id="PTHR21666">
    <property type="entry name" value="PEPTIDASE-RELATED"/>
    <property type="match status" value="1"/>
</dbReference>
<dbReference type="InterPro" id="IPR045834">
    <property type="entry name" value="Csd3_N2"/>
</dbReference>
<dbReference type="GO" id="GO:0046872">
    <property type="term" value="F:metal ion binding"/>
    <property type="evidence" value="ECO:0007669"/>
    <property type="project" value="UniProtKB-KW"/>
</dbReference>
<evidence type="ECO:0000256" key="8">
    <source>
        <dbReference type="SAM" id="MobiDB-lite"/>
    </source>
</evidence>
<dbReference type="GO" id="GO:0004222">
    <property type="term" value="F:metalloendopeptidase activity"/>
    <property type="evidence" value="ECO:0007669"/>
    <property type="project" value="TreeGrafter"/>
</dbReference>
<dbReference type="InterPro" id="IPR018392">
    <property type="entry name" value="LysM"/>
</dbReference>
<dbReference type="PROSITE" id="PS51782">
    <property type="entry name" value="LYSM"/>
    <property type="match status" value="1"/>
</dbReference>
<dbReference type="GO" id="GO:0030313">
    <property type="term" value="C:cell envelope"/>
    <property type="evidence" value="ECO:0007669"/>
    <property type="project" value="UniProtKB-SubCell"/>
</dbReference>
<dbReference type="InterPro" id="IPR011055">
    <property type="entry name" value="Dup_hybrid_motif"/>
</dbReference>
<dbReference type="InterPro" id="IPR050570">
    <property type="entry name" value="Cell_wall_metabolism_enzyme"/>
</dbReference>
<evidence type="ECO:0000256" key="7">
    <source>
        <dbReference type="ARBA" id="ARBA00023049"/>
    </source>
</evidence>
<evidence type="ECO:0000256" key="5">
    <source>
        <dbReference type="ARBA" id="ARBA00022801"/>
    </source>
</evidence>
<dbReference type="CDD" id="cd12797">
    <property type="entry name" value="M23_peptidase"/>
    <property type="match status" value="1"/>
</dbReference>
<dbReference type="Proteomes" id="UP000427716">
    <property type="component" value="Chromosome"/>
</dbReference>
<keyword evidence="3" id="KW-0645">Protease</keyword>
<proteinExistence type="predicted"/>
<comment type="subcellular location">
    <subcellularLocation>
        <location evidence="2">Cell envelope</location>
    </subcellularLocation>
</comment>
<accession>A0A6I6D770</accession>
<gene>
    <name evidence="11" type="ORF">GM160_10900</name>
</gene>